<evidence type="ECO:0000313" key="4">
    <source>
        <dbReference type="Proteomes" id="UP000030151"/>
    </source>
</evidence>
<dbReference type="EMBL" id="JELW01000001">
    <property type="protein sequence ID" value="EXV05519.1"/>
    <property type="molecule type" value="Genomic_DNA"/>
</dbReference>
<comment type="caution">
    <text evidence="3">The sequence shown here is derived from an EMBL/GenBank/DDBJ whole genome shotgun (WGS) entry which is preliminary data.</text>
</comment>
<dbReference type="InterPro" id="IPR029226">
    <property type="entry name" value="Ecp2-like"/>
</dbReference>
<accession>A0A0A1V5R3</accession>
<dbReference type="Pfam" id="PF14856">
    <property type="entry name" value="Hce2"/>
    <property type="match status" value="1"/>
</dbReference>
<evidence type="ECO:0000256" key="1">
    <source>
        <dbReference type="SAM" id="SignalP"/>
    </source>
</evidence>
<feature type="chain" id="PRO_5001981158" description="Ecp2 effector protein-like domain-containing protein" evidence="1">
    <location>
        <begin position="24"/>
        <end position="160"/>
    </location>
</feature>
<organism evidence="3 4">
    <name type="scientific">Metarhizium robertsii</name>
    <dbReference type="NCBI Taxonomy" id="568076"/>
    <lineage>
        <taxon>Eukaryota</taxon>
        <taxon>Fungi</taxon>
        <taxon>Dikarya</taxon>
        <taxon>Ascomycota</taxon>
        <taxon>Pezizomycotina</taxon>
        <taxon>Sordariomycetes</taxon>
        <taxon>Hypocreomycetidae</taxon>
        <taxon>Hypocreales</taxon>
        <taxon>Clavicipitaceae</taxon>
        <taxon>Metarhizium</taxon>
    </lineage>
</organism>
<dbReference type="HOGENOM" id="CLU_1653473_0_0_1"/>
<sequence>MISGQYLLAVTLYFVTLSWALSAAPIMANSTGISWHPANHTQSTCDPSTFSESTNTDPANWKECASLYSSWTSENGTFRLGDLDATGFTPILQTTNCMLGVKPADPCLGPFTIGDRDIKKLLETSLKEFSKGTDLGVTGNVKCATAVGSKGDVNWRISKS</sequence>
<name>A0A0A1V5R3_9HYPO</name>
<keyword evidence="1" id="KW-0732">Signal</keyword>
<proteinExistence type="predicted"/>
<feature type="signal peptide" evidence="1">
    <location>
        <begin position="1"/>
        <end position="23"/>
    </location>
</feature>
<dbReference type="eggNOG" id="ENOG502RK19">
    <property type="taxonomic scope" value="Eukaryota"/>
</dbReference>
<feature type="domain" description="Ecp2 effector protein-like" evidence="2">
    <location>
        <begin position="44"/>
        <end position="143"/>
    </location>
</feature>
<dbReference type="Proteomes" id="UP000030151">
    <property type="component" value="Unassembled WGS sequence"/>
</dbReference>
<dbReference type="OrthoDB" id="4944568at2759"/>
<dbReference type="AlphaFoldDB" id="A0A0A1V5R3"/>
<evidence type="ECO:0000313" key="3">
    <source>
        <dbReference type="EMBL" id="EXV05519.1"/>
    </source>
</evidence>
<protein>
    <recommendedName>
        <fullName evidence="2">Ecp2 effector protein-like domain-containing protein</fullName>
    </recommendedName>
</protein>
<evidence type="ECO:0000259" key="2">
    <source>
        <dbReference type="Pfam" id="PF14856"/>
    </source>
</evidence>
<reference evidence="3 4" key="1">
    <citation type="submission" date="2014-02" db="EMBL/GenBank/DDBJ databases">
        <title>The genome sequence of the entomopathogenic fungus Metarhizium robertsii ARSEF 2575.</title>
        <authorList>
            <person name="Giuliano Garisto Donzelli B."/>
            <person name="Roe B.A."/>
            <person name="Macmil S.L."/>
            <person name="Krasnoff S.B."/>
            <person name="Gibson D.M."/>
        </authorList>
    </citation>
    <scope>NUCLEOTIDE SEQUENCE [LARGE SCALE GENOMIC DNA]</scope>
    <source>
        <strain evidence="3 4">ARSEF 2575</strain>
    </source>
</reference>
<gene>
    <name evidence="3" type="ORF">X797_000234</name>
</gene>